<reference evidence="2" key="1">
    <citation type="journal article" date="2023" name="Mol. Phylogenet. Evol.">
        <title>Genome-scale phylogeny and comparative genomics of the fungal order Sordariales.</title>
        <authorList>
            <person name="Hensen N."/>
            <person name="Bonometti L."/>
            <person name="Westerberg I."/>
            <person name="Brannstrom I.O."/>
            <person name="Guillou S."/>
            <person name="Cros-Aarteil S."/>
            <person name="Calhoun S."/>
            <person name="Haridas S."/>
            <person name="Kuo A."/>
            <person name="Mondo S."/>
            <person name="Pangilinan J."/>
            <person name="Riley R."/>
            <person name="LaButti K."/>
            <person name="Andreopoulos B."/>
            <person name="Lipzen A."/>
            <person name="Chen C."/>
            <person name="Yan M."/>
            <person name="Daum C."/>
            <person name="Ng V."/>
            <person name="Clum A."/>
            <person name="Steindorff A."/>
            <person name="Ohm R.A."/>
            <person name="Martin F."/>
            <person name="Silar P."/>
            <person name="Natvig D.O."/>
            <person name="Lalanne C."/>
            <person name="Gautier V."/>
            <person name="Ament-Velasquez S.L."/>
            <person name="Kruys A."/>
            <person name="Hutchinson M.I."/>
            <person name="Powell A.J."/>
            <person name="Barry K."/>
            <person name="Miller A.N."/>
            <person name="Grigoriev I.V."/>
            <person name="Debuchy R."/>
            <person name="Gladieux P."/>
            <person name="Hiltunen Thoren M."/>
            <person name="Johannesson H."/>
        </authorList>
    </citation>
    <scope>NUCLEOTIDE SEQUENCE</scope>
    <source>
        <strain evidence="2">CBS 141.50</strain>
    </source>
</reference>
<comment type="caution">
    <text evidence="2">The sequence shown here is derived from an EMBL/GenBank/DDBJ whole genome shotgun (WGS) entry which is preliminary data.</text>
</comment>
<dbReference type="EMBL" id="MU853585">
    <property type="protein sequence ID" value="KAK4143520.1"/>
    <property type="molecule type" value="Genomic_DNA"/>
</dbReference>
<dbReference type="InterPro" id="IPR015943">
    <property type="entry name" value="WD40/YVTN_repeat-like_dom_sf"/>
</dbReference>
<dbReference type="PANTHER" id="PTHR19879:SF9">
    <property type="entry name" value="TRANSCRIPTION INITIATION FACTOR TFIID SUBUNIT 5"/>
    <property type="match status" value="1"/>
</dbReference>
<dbReference type="Proteomes" id="UP001302676">
    <property type="component" value="Unassembled WGS sequence"/>
</dbReference>
<reference evidence="2" key="2">
    <citation type="submission" date="2023-05" db="EMBL/GenBank/DDBJ databases">
        <authorList>
            <consortium name="Lawrence Berkeley National Laboratory"/>
            <person name="Steindorff A."/>
            <person name="Hensen N."/>
            <person name="Bonometti L."/>
            <person name="Westerberg I."/>
            <person name="Brannstrom I.O."/>
            <person name="Guillou S."/>
            <person name="Cros-Aarteil S."/>
            <person name="Calhoun S."/>
            <person name="Haridas S."/>
            <person name="Kuo A."/>
            <person name="Mondo S."/>
            <person name="Pangilinan J."/>
            <person name="Riley R."/>
            <person name="Labutti K."/>
            <person name="Andreopoulos B."/>
            <person name="Lipzen A."/>
            <person name="Chen C."/>
            <person name="Yanf M."/>
            <person name="Daum C."/>
            <person name="Ng V."/>
            <person name="Clum A."/>
            <person name="Ohm R."/>
            <person name="Martin F."/>
            <person name="Silar P."/>
            <person name="Natvig D."/>
            <person name="Lalanne C."/>
            <person name="Gautier V."/>
            <person name="Ament-Velasquez S.L."/>
            <person name="Kruys A."/>
            <person name="Hutchinson M.I."/>
            <person name="Powell A.J."/>
            <person name="Barry K."/>
            <person name="Miller A.N."/>
            <person name="Grigoriev I.V."/>
            <person name="Debuchy R."/>
            <person name="Gladieux P."/>
            <person name="Thoren M.H."/>
            <person name="Johannesson H."/>
        </authorList>
    </citation>
    <scope>NUCLEOTIDE SEQUENCE</scope>
    <source>
        <strain evidence="2">CBS 141.50</strain>
    </source>
</reference>
<dbReference type="PANTHER" id="PTHR19879">
    <property type="entry name" value="TRANSCRIPTION INITIATION FACTOR TFIID"/>
    <property type="match status" value="1"/>
</dbReference>
<name>A0AAN6V3S9_9PEZI</name>
<dbReference type="AlphaFoldDB" id="A0AAN6V3S9"/>
<sequence>MASDLPPRFATDLEESLNLRVPTAASDDQRSTTSTTASGQARPRQWDDPPDDEGEGGPGAGAASPAARENITTMVFVLVGQVRSSHDAEIMQLTYASANDAHLVAMVPKSVNARNMDNKAGPYGVMMWSATTGQRVLTVTGISGTRSGLRLARGGFAVKPVSAGGANPVVACPFYVPMAPQSTPEMYTMWTPRVEAFDLGRRERLFKQDVAVRAPLAYSPDGQLLAGVSERDPTRVMVIKVPPGENSSPYASIPRIVRIVMSHLDEVTKVAFLPAGAGATGGARALVSAGKDGQVRVTDIDSGRTLKKVEVLVAGARFPASILQVSSDGTLVVTVWGRDVVLWYLDTGRVHTYNLDAVRVNEGWPMAVSPDGRYLMCRNEEGFDVMEVQTGKFRGEFAVSRQPITSAAFNSTGTRLATGDYAGNLQIYEIVTSEV</sequence>
<evidence type="ECO:0000313" key="2">
    <source>
        <dbReference type="EMBL" id="KAK4143520.1"/>
    </source>
</evidence>
<evidence type="ECO:0000313" key="3">
    <source>
        <dbReference type="Proteomes" id="UP001302676"/>
    </source>
</evidence>
<dbReference type="SMART" id="SM00320">
    <property type="entry name" value="WD40"/>
    <property type="match status" value="2"/>
</dbReference>
<dbReference type="SUPFAM" id="SSF50998">
    <property type="entry name" value="Quinoprotein alcohol dehydrogenase-like"/>
    <property type="match status" value="1"/>
</dbReference>
<gene>
    <name evidence="2" type="ORF">C8A04DRAFT_12246</name>
</gene>
<dbReference type="Gene3D" id="2.130.10.10">
    <property type="entry name" value="YVTN repeat-like/Quinoprotein amine dehydrogenase"/>
    <property type="match status" value="2"/>
</dbReference>
<dbReference type="GeneID" id="87813884"/>
<dbReference type="InterPro" id="IPR011047">
    <property type="entry name" value="Quinoprotein_ADH-like_sf"/>
</dbReference>
<organism evidence="2 3">
    <name type="scientific">Dichotomopilus funicola</name>
    <dbReference type="NCBI Taxonomy" id="1934379"/>
    <lineage>
        <taxon>Eukaryota</taxon>
        <taxon>Fungi</taxon>
        <taxon>Dikarya</taxon>
        <taxon>Ascomycota</taxon>
        <taxon>Pezizomycotina</taxon>
        <taxon>Sordariomycetes</taxon>
        <taxon>Sordariomycetidae</taxon>
        <taxon>Sordariales</taxon>
        <taxon>Chaetomiaceae</taxon>
        <taxon>Dichotomopilus</taxon>
    </lineage>
</organism>
<protein>
    <submittedName>
        <fullName evidence="2">Quinon protein alcohol dehydrogenase-like superfamily</fullName>
    </submittedName>
</protein>
<feature type="region of interest" description="Disordered" evidence="1">
    <location>
        <begin position="1"/>
        <end position="66"/>
    </location>
</feature>
<accession>A0AAN6V3S9</accession>
<evidence type="ECO:0000256" key="1">
    <source>
        <dbReference type="SAM" id="MobiDB-lite"/>
    </source>
</evidence>
<dbReference type="Pfam" id="PF00400">
    <property type="entry name" value="WD40"/>
    <property type="match status" value="1"/>
</dbReference>
<keyword evidence="3" id="KW-1185">Reference proteome</keyword>
<proteinExistence type="predicted"/>
<dbReference type="InterPro" id="IPR001680">
    <property type="entry name" value="WD40_rpt"/>
</dbReference>
<dbReference type="RefSeq" id="XP_062636891.1">
    <property type="nucleotide sequence ID" value="XM_062777271.1"/>
</dbReference>